<evidence type="ECO:0000256" key="5">
    <source>
        <dbReference type="ARBA" id="ARBA00022692"/>
    </source>
</evidence>
<sequence>MLSTIRTHALLLLSTTVAVAAQTADDYKVTTVPGVDTTIALNFSQYAGHIEITPEYHGNLFFWSIQPNIETEKLIIWLNGGPGCSSMDGLFMGNGPYRVNRDLSINVTSTGWQEHATMVFVDQPVGTGYSLVDTKGYAKSMVEIMDQFVTFIDKLFEVFPEYKEKEMYLAGESYAGTYVPYFASRMLELNQNGDRKYRLQGIAIGNGWISPQHQYDAYVDFAYEKELVPEEHKPIINSVYQQCKKLLQYSNTIKVDECEMILSKIVDATVYEQDGSKYCINMYDSRLTSLVDDGCGMAWPVDIADVTRYMRTPEVMSAVHVENFKGGWTECGSKVGESLNGDKSVASYNLLPQILEEIPVLLFGGDQDLICNMLGINYLAGNMTWNGAKGFQDAKALEWYVGDIQAGSFKQARNLSLVTIYDGSHMVSYDKPLVTLDMMNRFMGVGDNQANGVPTRIIGDTTSSPGNNDGSPIQESDWSQYYGLGTLTLIVVICFAGVLGYCWYKSRKPAFQGYGPTGSHMDGGEGLGIFTKKRSTQRTKFRLEDHDDTNELDELVIETPGTLFTAEGYSDDDRRHQQRSTTTIAGNTIRKKHIPARFAIEDYDDDNQVSNDSHTTPPPMKDLN</sequence>
<keyword evidence="12" id="KW-0645">Protease</keyword>
<comment type="similarity">
    <text evidence="3 12">Belongs to the peptidase S10 family.</text>
</comment>
<dbReference type="Gene3D" id="3.40.50.1820">
    <property type="entry name" value="alpha/beta hydrolase"/>
    <property type="match status" value="1"/>
</dbReference>
<feature type="chain" id="PRO_5001726531" description="Carboxypeptidase" evidence="12">
    <location>
        <begin position="21"/>
        <end position="624"/>
    </location>
</feature>
<dbReference type="InterPro" id="IPR029058">
    <property type="entry name" value="AB_hydrolase_fold"/>
</dbReference>
<evidence type="ECO:0000256" key="12">
    <source>
        <dbReference type="RuleBase" id="RU361156"/>
    </source>
</evidence>
<keyword evidence="9" id="KW-0333">Golgi apparatus</keyword>
<evidence type="ECO:0000313" key="15">
    <source>
        <dbReference type="EMBL" id="CDS09694.1"/>
    </source>
</evidence>
<dbReference type="GO" id="GO:0006508">
    <property type="term" value="P:proteolysis"/>
    <property type="evidence" value="ECO:0007669"/>
    <property type="project" value="UniProtKB-KW"/>
</dbReference>
<evidence type="ECO:0000256" key="8">
    <source>
        <dbReference type="ARBA" id="ARBA00022989"/>
    </source>
</evidence>
<comment type="catalytic activity">
    <reaction evidence="1">
        <text>Preferential release of a C-terminal arginine or lysine residue.</text>
        <dbReference type="EC" id="3.4.16.6"/>
    </reaction>
</comment>
<keyword evidence="6" id="KW-0053">Apoptosis</keyword>
<evidence type="ECO:0000256" key="13">
    <source>
        <dbReference type="SAM" id="MobiDB-lite"/>
    </source>
</evidence>
<dbReference type="EC" id="3.4.16.-" evidence="12"/>
<keyword evidence="8 14" id="KW-1133">Transmembrane helix</keyword>
<evidence type="ECO:0000256" key="7">
    <source>
        <dbReference type="ARBA" id="ARBA00022729"/>
    </source>
</evidence>
<evidence type="ECO:0000256" key="1">
    <source>
        <dbReference type="ARBA" id="ARBA00001003"/>
    </source>
</evidence>
<dbReference type="InterPro" id="IPR018202">
    <property type="entry name" value="Ser_caboxypep_ser_AS"/>
</dbReference>
<feature type="transmembrane region" description="Helical" evidence="14">
    <location>
        <begin position="481"/>
        <end position="504"/>
    </location>
</feature>
<feature type="region of interest" description="Disordered" evidence="13">
    <location>
        <begin position="601"/>
        <end position="624"/>
    </location>
</feature>
<dbReference type="PRINTS" id="PR00724">
    <property type="entry name" value="CRBOXYPTASEC"/>
</dbReference>
<keyword evidence="7 12" id="KW-0732">Signal</keyword>
<comment type="subcellular location">
    <subcellularLocation>
        <location evidence="2">Golgi apparatus</location>
        <location evidence="2">trans-Golgi network membrane</location>
        <topology evidence="2">Single-pass type I membrane protein</topology>
    </subcellularLocation>
</comment>
<dbReference type="PANTHER" id="PTHR11802:SF190">
    <property type="entry name" value="PHEROMONE-PROCESSING CARBOXYPEPTIDASE KEX1"/>
    <property type="match status" value="1"/>
</dbReference>
<keyword evidence="11" id="KW-0325">Glycoprotein</keyword>
<accession>A0A077WR81</accession>
<protein>
    <recommendedName>
        <fullName evidence="12">Carboxypeptidase</fullName>
        <ecNumber evidence="12">3.4.16.-</ecNumber>
    </recommendedName>
</protein>
<dbReference type="AlphaFoldDB" id="A0A077WR81"/>
<dbReference type="SUPFAM" id="SSF53474">
    <property type="entry name" value="alpha/beta-Hydrolases"/>
    <property type="match status" value="1"/>
</dbReference>
<organism evidence="15">
    <name type="scientific">Lichtheimia ramosa</name>
    <dbReference type="NCBI Taxonomy" id="688394"/>
    <lineage>
        <taxon>Eukaryota</taxon>
        <taxon>Fungi</taxon>
        <taxon>Fungi incertae sedis</taxon>
        <taxon>Mucoromycota</taxon>
        <taxon>Mucoromycotina</taxon>
        <taxon>Mucoromycetes</taxon>
        <taxon>Mucorales</taxon>
        <taxon>Lichtheimiaceae</taxon>
        <taxon>Lichtheimia</taxon>
    </lineage>
</organism>
<dbReference type="OrthoDB" id="443318at2759"/>
<dbReference type="GO" id="GO:0004185">
    <property type="term" value="F:serine-type carboxypeptidase activity"/>
    <property type="evidence" value="ECO:0007669"/>
    <property type="project" value="UniProtKB-UniRule"/>
</dbReference>
<dbReference type="Pfam" id="PF00450">
    <property type="entry name" value="Peptidase_S10"/>
    <property type="match status" value="1"/>
</dbReference>
<dbReference type="InterPro" id="IPR001563">
    <property type="entry name" value="Peptidase_S10"/>
</dbReference>
<keyword evidence="5 14" id="KW-0812">Transmembrane</keyword>
<evidence type="ECO:0000256" key="11">
    <source>
        <dbReference type="ARBA" id="ARBA00023180"/>
    </source>
</evidence>
<keyword evidence="12" id="KW-0378">Hydrolase</keyword>
<reference evidence="15" key="1">
    <citation type="journal article" date="2014" name="Genome Announc.">
        <title>De novo whole-genome sequence and genome annotation of Lichtheimia ramosa.</title>
        <authorList>
            <person name="Linde J."/>
            <person name="Schwartze V."/>
            <person name="Binder U."/>
            <person name="Lass-Florl C."/>
            <person name="Voigt K."/>
            <person name="Horn F."/>
        </authorList>
    </citation>
    <scope>NUCLEOTIDE SEQUENCE</scope>
    <source>
        <strain evidence="15">JMRC FSU:6197</strain>
    </source>
</reference>
<dbReference type="PROSITE" id="PS00131">
    <property type="entry name" value="CARBOXYPEPT_SER_SER"/>
    <property type="match status" value="1"/>
</dbReference>
<proteinExistence type="inferred from homology"/>
<dbReference type="PANTHER" id="PTHR11802">
    <property type="entry name" value="SERINE PROTEASE FAMILY S10 SERINE CARBOXYPEPTIDASE"/>
    <property type="match status" value="1"/>
</dbReference>
<evidence type="ECO:0000256" key="3">
    <source>
        <dbReference type="ARBA" id="ARBA00009431"/>
    </source>
</evidence>
<evidence type="ECO:0000256" key="9">
    <source>
        <dbReference type="ARBA" id="ARBA00023034"/>
    </source>
</evidence>
<dbReference type="GO" id="GO:0006915">
    <property type="term" value="P:apoptotic process"/>
    <property type="evidence" value="ECO:0007669"/>
    <property type="project" value="UniProtKB-KW"/>
</dbReference>
<keyword evidence="10 14" id="KW-0472">Membrane</keyword>
<feature type="signal peptide" evidence="12">
    <location>
        <begin position="1"/>
        <end position="20"/>
    </location>
</feature>
<evidence type="ECO:0000256" key="2">
    <source>
        <dbReference type="ARBA" id="ARBA00004393"/>
    </source>
</evidence>
<name>A0A077WR81_9FUNG</name>
<keyword evidence="4 12" id="KW-0121">Carboxypeptidase</keyword>
<evidence type="ECO:0000256" key="14">
    <source>
        <dbReference type="SAM" id="Phobius"/>
    </source>
</evidence>
<dbReference type="GO" id="GO:0005794">
    <property type="term" value="C:Golgi apparatus"/>
    <property type="evidence" value="ECO:0007669"/>
    <property type="project" value="UniProtKB-SubCell"/>
</dbReference>
<gene>
    <name evidence="15" type="ORF">LRAMOSA02371</name>
</gene>
<evidence type="ECO:0000256" key="10">
    <source>
        <dbReference type="ARBA" id="ARBA00023136"/>
    </source>
</evidence>
<dbReference type="EMBL" id="LK023335">
    <property type="protein sequence ID" value="CDS09694.1"/>
    <property type="molecule type" value="Genomic_DNA"/>
</dbReference>
<evidence type="ECO:0000256" key="6">
    <source>
        <dbReference type="ARBA" id="ARBA00022703"/>
    </source>
</evidence>
<evidence type="ECO:0000256" key="4">
    <source>
        <dbReference type="ARBA" id="ARBA00022645"/>
    </source>
</evidence>